<keyword evidence="3" id="KW-0443">Lipid metabolism</keyword>
<dbReference type="PANTHER" id="PTHR14226">
    <property type="entry name" value="NEUROPATHY TARGET ESTERASE/SWISS CHEESE D.MELANOGASTER"/>
    <property type="match status" value="1"/>
</dbReference>
<evidence type="ECO:0000259" key="7">
    <source>
        <dbReference type="PROSITE" id="PS51635"/>
    </source>
</evidence>
<evidence type="ECO:0000256" key="3">
    <source>
        <dbReference type="ARBA" id="ARBA00023098"/>
    </source>
</evidence>
<proteinExistence type="predicted"/>
<keyword evidence="9" id="KW-1185">Reference proteome</keyword>
<organism evidence="8 9">
    <name type="scientific">Discostella pseudostelligera</name>
    <dbReference type="NCBI Taxonomy" id="259834"/>
    <lineage>
        <taxon>Eukaryota</taxon>
        <taxon>Sar</taxon>
        <taxon>Stramenopiles</taxon>
        <taxon>Ochrophyta</taxon>
        <taxon>Bacillariophyta</taxon>
        <taxon>Coscinodiscophyceae</taxon>
        <taxon>Thalassiosirophycidae</taxon>
        <taxon>Stephanodiscales</taxon>
        <taxon>Stephanodiscaceae</taxon>
        <taxon>Discostella</taxon>
    </lineage>
</organism>
<dbReference type="InterPro" id="IPR016035">
    <property type="entry name" value="Acyl_Trfase/lysoPLipase"/>
</dbReference>
<gene>
    <name evidence="8" type="ORF">ACHAWU_004911</name>
</gene>
<dbReference type="GO" id="GO:0016042">
    <property type="term" value="P:lipid catabolic process"/>
    <property type="evidence" value="ECO:0007669"/>
    <property type="project" value="UniProtKB-KW"/>
</dbReference>
<feature type="signal peptide" evidence="6">
    <location>
        <begin position="1"/>
        <end position="30"/>
    </location>
</feature>
<dbReference type="EMBL" id="JALLBG020000184">
    <property type="protein sequence ID" value="KAL3760473.1"/>
    <property type="molecule type" value="Genomic_DNA"/>
</dbReference>
<evidence type="ECO:0000256" key="1">
    <source>
        <dbReference type="ARBA" id="ARBA00022801"/>
    </source>
</evidence>
<name>A0ABD3M946_9STRA</name>
<feature type="domain" description="PNPLA" evidence="7">
    <location>
        <begin position="214"/>
        <end position="420"/>
    </location>
</feature>
<dbReference type="Proteomes" id="UP001530293">
    <property type="component" value="Unassembled WGS sequence"/>
</dbReference>
<dbReference type="PANTHER" id="PTHR14226:SF64">
    <property type="entry name" value="PNPLA DOMAIN-CONTAINING PROTEIN"/>
    <property type="match status" value="1"/>
</dbReference>
<dbReference type="Pfam" id="PF01734">
    <property type="entry name" value="Patatin"/>
    <property type="match status" value="1"/>
</dbReference>
<feature type="region of interest" description="Disordered" evidence="5">
    <location>
        <begin position="180"/>
        <end position="203"/>
    </location>
</feature>
<evidence type="ECO:0000256" key="4">
    <source>
        <dbReference type="PROSITE-ProRule" id="PRU01161"/>
    </source>
</evidence>
<accession>A0ABD3M946</accession>
<dbReference type="GO" id="GO:0052689">
    <property type="term" value="F:carboxylic ester hydrolase activity"/>
    <property type="evidence" value="ECO:0007669"/>
    <property type="project" value="UniProtKB-ARBA"/>
</dbReference>
<dbReference type="PROSITE" id="PS51635">
    <property type="entry name" value="PNPLA"/>
    <property type="match status" value="1"/>
</dbReference>
<feature type="short sequence motif" description="GXSXG" evidence="4">
    <location>
        <begin position="247"/>
        <end position="251"/>
    </location>
</feature>
<dbReference type="InterPro" id="IPR002641">
    <property type="entry name" value="PNPLA_dom"/>
</dbReference>
<feature type="chain" id="PRO_5044777856" description="PNPLA domain-containing protein" evidence="6">
    <location>
        <begin position="31"/>
        <end position="607"/>
    </location>
</feature>
<dbReference type="AlphaFoldDB" id="A0ABD3M946"/>
<dbReference type="GO" id="GO:0016298">
    <property type="term" value="F:lipase activity"/>
    <property type="evidence" value="ECO:0007669"/>
    <property type="project" value="UniProtKB-ARBA"/>
</dbReference>
<keyword evidence="1" id="KW-0378">Hydrolase</keyword>
<reference evidence="8 9" key="1">
    <citation type="submission" date="2024-10" db="EMBL/GenBank/DDBJ databases">
        <title>Updated reference genomes for cyclostephanoid diatoms.</title>
        <authorList>
            <person name="Roberts W.R."/>
            <person name="Alverson A.J."/>
        </authorList>
    </citation>
    <scope>NUCLEOTIDE SEQUENCE [LARGE SCALE GENOMIC DNA]</scope>
    <source>
        <strain evidence="8 9">AJA232-27</strain>
    </source>
</reference>
<evidence type="ECO:0000313" key="9">
    <source>
        <dbReference type="Proteomes" id="UP001530293"/>
    </source>
</evidence>
<protein>
    <recommendedName>
        <fullName evidence="7">PNPLA domain-containing protein</fullName>
    </recommendedName>
</protein>
<keyword evidence="6" id="KW-0732">Signal</keyword>
<sequence length="607" mass="68067">MNNMVARYCMPKLLVLVALAANLQLCTVIAFECSRCNIRTIPIEPGTRRSQLLFATIDDQKAEVASSESTPRRGFSFFGRRNSRTALGEAEHSTKSNEADATVESGPFEVTTIKELDDYFDDVRGRFRNEKNGRVDYSALLASLSVKGDTQLIGSPDHKDVMHPVIQLLHERKRQIDKIKSASSSSTITTEETSRNKRNVHRTMPPNDGFRVALAVEGGGMRGCVTAGMVTAIHYLGLEDTIDVVYGSSAGTVIGAYFITRQLPWFGPELYYDALTMAGDKFINTKRFLRAVGLGLLDPRLTKDVIFRRNNGKPVLDLSYLLNTTMQENKPLDWEVFEEMQKVQPLKVLASGLKSQKAIIMDMEKGSFSNIAELANCMRASCLLPGVAGAVMNIKLPQNDGEQVGYDMKPRNNLPDDDYEPLADALLFEPLPYRAAISEGATHIICLRSRPDGADVTGKSSIFEKLIIRRFLLRKNRLRKAYEYMKRHLHKKRYAEQVIELNDGARDIHRPFSDTSKPHLLPIAVPPGSPEVPKLETGREAIFEGVRRGFARCYDALVEDPNERGRGAEIAKMVFPDDILRYDPLVFTSKTESAYEVYLKQMKNDSR</sequence>
<dbReference type="SUPFAM" id="SSF52151">
    <property type="entry name" value="FabD/lysophospholipase-like"/>
    <property type="match status" value="1"/>
</dbReference>
<keyword evidence="2" id="KW-0442">Lipid degradation</keyword>
<feature type="compositionally biased region" description="Low complexity" evidence="5">
    <location>
        <begin position="181"/>
        <end position="191"/>
    </location>
</feature>
<comment type="caution">
    <text evidence="4">Lacks conserved residue(s) required for the propagation of feature annotation.</text>
</comment>
<evidence type="ECO:0000313" key="8">
    <source>
        <dbReference type="EMBL" id="KAL3760473.1"/>
    </source>
</evidence>
<comment type="caution">
    <text evidence="8">The sequence shown here is derived from an EMBL/GenBank/DDBJ whole genome shotgun (WGS) entry which is preliminary data.</text>
</comment>
<evidence type="ECO:0000256" key="2">
    <source>
        <dbReference type="ARBA" id="ARBA00022963"/>
    </source>
</evidence>
<evidence type="ECO:0000256" key="6">
    <source>
        <dbReference type="SAM" id="SignalP"/>
    </source>
</evidence>
<dbReference type="Gene3D" id="3.40.1090.10">
    <property type="entry name" value="Cytosolic phospholipase A2 catalytic domain"/>
    <property type="match status" value="1"/>
</dbReference>
<feature type="short sequence motif" description="GXGXXG" evidence="4">
    <location>
        <begin position="218"/>
        <end position="223"/>
    </location>
</feature>
<evidence type="ECO:0000256" key="5">
    <source>
        <dbReference type="SAM" id="MobiDB-lite"/>
    </source>
</evidence>
<dbReference type="InterPro" id="IPR050301">
    <property type="entry name" value="NTE"/>
</dbReference>